<organism evidence="1 2">
    <name type="scientific">Rangifer tarandus platyrhynchus</name>
    <name type="common">Svalbard reindeer</name>
    <dbReference type="NCBI Taxonomy" id="3082113"/>
    <lineage>
        <taxon>Eukaryota</taxon>
        <taxon>Metazoa</taxon>
        <taxon>Chordata</taxon>
        <taxon>Craniata</taxon>
        <taxon>Vertebrata</taxon>
        <taxon>Euteleostomi</taxon>
        <taxon>Mammalia</taxon>
        <taxon>Eutheria</taxon>
        <taxon>Laurasiatheria</taxon>
        <taxon>Artiodactyla</taxon>
        <taxon>Ruminantia</taxon>
        <taxon>Pecora</taxon>
        <taxon>Cervidae</taxon>
        <taxon>Odocoileinae</taxon>
        <taxon>Rangifer</taxon>
    </lineage>
</organism>
<proteinExistence type="predicted"/>
<dbReference type="EMBL" id="OX596106">
    <property type="protein sequence ID" value="CAI9701953.1"/>
    <property type="molecule type" value="Genomic_DNA"/>
</dbReference>
<evidence type="ECO:0000313" key="1">
    <source>
        <dbReference type="EMBL" id="CAI9701953.1"/>
    </source>
</evidence>
<evidence type="ECO:0000313" key="2">
    <source>
        <dbReference type="Proteomes" id="UP001162501"/>
    </source>
</evidence>
<name>A0ACB0EN28_RANTA</name>
<protein>
    <submittedName>
        <fullName evidence="1">Uncharacterized protein</fullName>
    </submittedName>
</protein>
<gene>
    <name evidence="1" type="ORF">MRATA1EN3_LOCUS13166</name>
</gene>
<reference evidence="1" key="1">
    <citation type="submission" date="2023-05" db="EMBL/GenBank/DDBJ databases">
        <authorList>
            <consortium name="ELIXIR-Norway"/>
        </authorList>
    </citation>
    <scope>NUCLEOTIDE SEQUENCE</scope>
</reference>
<accession>A0ACB0EN28</accession>
<sequence>MFLPASLRSLALHSAQRLRGVRGTDHIQEVLYVELWMLHALFGQDEERLTAFYGWFRVSLVVSAVPGCGVLVFIIGSPLYQYVSKFLIVAMSFQLRIRRNRGPGSRIPHVLHGHVVPYSYHQDPYARGAFQRECESAAQTLWPGP</sequence>
<dbReference type="Proteomes" id="UP001162501">
    <property type="component" value="Chromosome 22"/>
</dbReference>